<feature type="chain" id="PRO_5044876931" description="Peptidase C1A papain C-terminal domain-containing protein" evidence="8">
    <location>
        <begin position="18"/>
        <end position="333"/>
    </location>
</feature>
<dbReference type="PROSITE" id="PS00640">
    <property type="entry name" value="THIOL_PROTEASE_ASN"/>
    <property type="match status" value="1"/>
</dbReference>
<keyword evidence="6" id="KW-0865">Zymogen</keyword>
<feature type="signal peptide" evidence="8">
    <location>
        <begin position="1"/>
        <end position="17"/>
    </location>
</feature>
<dbReference type="PROSITE" id="PS00639">
    <property type="entry name" value="THIOL_PROTEASE_HIS"/>
    <property type="match status" value="1"/>
</dbReference>
<dbReference type="Gene3D" id="3.90.70.10">
    <property type="entry name" value="Cysteine proteinases"/>
    <property type="match status" value="1"/>
</dbReference>
<evidence type="ECO:0000256" key="1">
    <source>
        <dbReference type="ARBA" id="ARBA00008455"/>
    </source>
</evidence>
<evidence type="ECO:0000256" key="3">
    <source>
        <dbReference type="ARBA" id="ARBA00022729"/>
    </source>
</evidence>
<accession>A0ABD2NZH7</accession>
<dbReference type="Proteomes" id="UP001516400">
    <property type="component" value="Unassembled WGS sequence"/>
</dbReference>
<evidence type="ECO:0000313" key="10">
    <source>
        <dbReference type="EMBL" id="KAL3283973.1"/>
    </source>
</evidence>
<name>A0ABD2NZH7_9CUCU</name>
<organism evidence="10 11">
    <name type="scientific">Cryptolaemus montrouzieri</name>
    <dbReference type="NCBI Taxonomy" id="559131"/>
    <lineage>
        <taxon>Eukaryota</taxon>
        <taxon>Metazoa</taxon>
        <taxon>Ecdysozoa</taxon>
        <taxon>Arthropoda</taxon>
        <taxon>Hexapoda</taxon>
        <taxon>Insecta</taxon>
        <taxon>Pterygota</taxon>
        <taxon>Neoptera</taxon>
        <taxon>Endopterygota</taxon>
        <taxon>Coleoptera</taxon>
        <taxon>Polyphaga</taxon>
        <taxon>Cucujiformia</taxon>
        <taxon>Coccinelloidea</taxon>
        <taxon>Coccinellidae</taxon>
        <taxon>Scymninae</taxon>
        <taxon>Scymnini</taxon>
        <taxon>Cryptolaemus</taxon>
    </lineage>
</organism>
<dbReference type="EMBL" id="JABFTP020000165">
    <property type="protein sequence ID" value="KAL3283973.1"/>
    <property type="molecule type" value="Genomic_DNA"/>
</dbReference>
<dbReference type="InterPro" id="IPR012599">
    <property type="entry name" value="Propeptide_C1A"/>
</dbReference>
<comment type="caution">
    <text evidence="10">The sequence shown here is derived from an EMBL/GenBank/DDBJ whole genome shotgun (WGS) entry which is preliminary data.</text>
</comment>
<evidence type="ECO:0000259" key="9">
    <source>
        <dbReference type="SMART" id="SM00645"/>
    </source>
</evidence>
<dbReference type="SUPFAM" id="SSF54001">
    <property type="entry name" value="Cysteine proteinases"/>
    <property type="match status" value="1"/>
</dbReference>
<evidence type="ECO:0000256" key="2">
    <source>
        <dbReference type="ARBA" id="ARBA00022670"/>
    </source>
</evidence>
<keyword evidence="11" id="KW-1185">Reference proteome</keyword>
<feature type="domain" description="Peptidase C1A papain C-terminal" evidence="9">
    <location>
        <begin position="79"/>
        <end position="330"/>
    </location>
</feature>
<dbReference type="InterPro" id="IPR000668">
    <property type="entry name" value="Peptidase_C1A_C"/>
</dbReference>
<dbReference type="Pfam" id="PF00112">
    <property type="entry name" value="Peptidase_C1"/>
    <property type="match status" value="1"/>
</dbReference>
<dbReference type="GO" id="GO:0008234">
    <property type="term" value="F:cysteine-type peptidase activity"/>
    <property type="evidence" value="ECO:0007669"/>
    <property type="project" value="UniProtKB-KW"/>
</dbReference>
<keyword evidence="2" id="KW-0645">Protease</keyword>
<evidence type="ECO:0000256" key="6">
    <source>
        <dbReference type="ARBA" id="ARBA00023145"/>
    </source>
</evidence>
<dbReference type="PANTHER" id="PTHR12411">
    <property type="entry name" value="CYSTEINE PROTEASE FAMILY C1-RELATED"/>
    <property type="match status" value="1"/>
</dbReference>
<evidence type="ECO:0000256" key="8">
    <source>
        <dbReference type="SAM" id="SignalP"/>
    </source>
</evidence>
<dbReference type="CDD" id="cd02620">
    <property type="entry name" value="Peptidase_C1A_CathepsinB"/>
    <property type="match status" value="1"/>
</dbReference>
<evidence type="ECO:0000256" key="7">
    <source>
        <dbReference type="ARBA" id="ARBA00023157"/>
    </source>
</evidence>
<dbReference type="SMART" id="SM00645">
    <property type="entry name" value="Pept_C1"/>
    <property type="match status" value="1"/>
</dbReference>
<evidence type="ECO:0000313" key="11">
    <source>
        <dbReference type="Proteomes" id="UP001516400"/>
    </source>
</evidence>
<dbReference type="InterPro" id="IPR038765">
    <property type="entry name" value="Papain-like_cys_pep_sf"/>
</dbReference>
<comment type="similarity">
    <text evidence="1">Belongs to the peptidase C1 family.</text>
</comment>
<dbReference type="InterPro" id="IPR025661">
    <property type="entry name" value="Pept_asp_AS"/>
</dbReference>
<keyword evidence="7" id="KW-1015">Disulfide bond</keyword>
<dbReference type="InterPro" id="IPR013128">
    <property type="entry name" value="Peptidase_C1A"/>
</dbReference>
<evidence type="ECO:0000256" key="5">
    <source>
        <dbReference type="ARBA" id="ARBA00022807"/>
    </source>
</evidence>
<gene>
    <name evidence="10" type="ORF">HHI36_018144</name>
</gene>
<dbReference type="InterPro" id="IPR025660">
    <property type="entry name" value="Pept_his_AS"/>
</dbReference>
<dbReference type="FunFam" id="3.90.70.10:FF:000031">
    <property type="entry name" value="Cathepsin B"/>
    <property type="match status" value="1"/>
</dbReference>
<protein>
    <recommendedName>
        <fullName evidence="9">Peptidase C1A papain C-terminal domain-containing protein</fullName>
    </recommendedName>
</protein>
<proteinExistence type="inferred from homology"/>
<dbReference type="AlphaFoldDB" id="A0ABD2NZH7"/>
<evidence type="ECO:0000256" key="4">
    <source>
        <dbReference type="ARBA" id="ARBA00022801"/>
    </source>
</evidence>
<dbReference type="Pfam" id="PF08127">
    <property type="entry name" value="Propeptide_C1"/>
    <property type="match status" value="1"/>
</dbReference>
<reference evidence="10 11" key="1">
    <citation type="journal article" date="2021" name="BMC Biol.">
        <title>Horizontally acquired antibacterial genes associated with adaptive radiation of ladybird beetles.</title>
        <authorList>
            <person name="Li H.S."/>
            <person name="Tang X.F."/>
            <person name="Huang Y.H."/>
            <person name="Xu Z.Y."/>
            <person name="Chen M.L."/>
            <person name="Du X.Y."/>
            <person name="Qiu B.Y."/>
            <person name="Chen P.T."/>
            <person name="Zhang W."/>
            <person name="Slipinski A."/>
            <person name="Escalona H.E."/>
            <person name="Waterhouse R.M."/>
            <person name="Zwick A."/>
            <person name="Pang H."/>
        </authorList>
    </citation>
    <scope>NUCLEOTIDE SEQUENCE [LARGE SCALE GENOMIC DNA]</scope>
    <source>
        <strain evidence="10">SYSU2018</strain>
    </source>
</reference>
<dbReference type="PRINTS" id="PR00705">
    <property type="entry name" value="PAPAIN"/>
</dbReference>
<keyword evidence="3 8" id="KW-0732">Signal</keyword>
<keyword evidence="4" id="KW-0378">Hydrolase</keyword>
<dbReference type="GO" id="GO:0006508">
    <property type="term" value="P:proteolysis"/>
    <property type="evidence" value="ECO:0007669"/>
    <property type="project" value="UniProtKB-KW"/>
</dbReference>
<keyword evidence="5" id="KW-0788">Thiol protease</keyword>
<sequence>MHSSIIVFSLLLVVVFAAIEENPLSDAFIAKINSLQNSWRAGRNFDVNTPLSNIKKYTGVKPGYKSKLPTKSVEVAANLPENFDAREQWPNCQSIKDIRDQGACDASWAFATVSTISDRICIASNGTQQVTLSANDLISCIDTNNDACGGGPEDSVDAAWSHWTAQGIVSGGGYGSNEGCQTYKIPSCEHYTNGSLPPCGDIPLPPACTRQCDPSSGLNYKDDLNYGHYIYNIHDNVVHIKSEIFTNGPVSAVFYMYEDFLSYKSGVYSHTTGDFVGLHAVKLLGWGLDDDLPYWLAANSWNEDWGDKGYFKIIRGYDEGGIENFISAGTPYI</sequence>